<keyword evidence="3" id="KW-1185">Reference proteome</keyword>
<comment type="caution">
    <text evidence="2">The sequence shown here is derived from an EMBL/GenBank/DDBJ whole genome shotgun (WGS) entry which is preliminary data.</text>
</comment>
<dbReference type="Proteomes" id="UP001175353">
    <property type="component" value="Unassembled WGS sequence"/>
</dbReference>
<name>A0AAN6K602_9PEZI</name>
<evidence type="ECO:0000313" key="3">
    <source>
        <dbReference type="Proteomes" id="UP001175353"/>
    </source>
</evidence>
<dbReference type="AlphaFoldDB" id="A0AAN6K602"/>
<gene>
    <name evidence="2" type="ORF">LTR91_017500</name>
</gene>
<accession>A0AAN6K602</accession>
<evidence type="ECO:0000256" key="1">
    <source>
        <dbReference type="SAM" id="MobiDB-lite"/>
    </source>
</evidence>
<evidence type="ECO:0000313" key="2">
    <source>
        <dbReference type="EMBL" id="KAK0966618.1"/>
    </source>
</evidence>
<reference evidence="2" key="1">
    <citation type="submission" date="2023-06" db="EMBL/GenBank/DDBJ databases">
        <title>Black Yeasts Isolated from many extreme environments.</title>
        <authorList>
            <person name="Coleine C."/>
            <person name="Stajich J.E."/>
            <person name="Selbmann L."/>
        </authorList>
    </citation>
    <scope>NUCLEOTIDE SEQUENCE</scope>
    <source>
        <strain evidence="2">CCFEE 5200</strain>
    </source>
</reference>
<dbReference type="EMBL" id="JAUJLE010000228">
    <property type="protein sequence ID" value="KAK0966618.1"/>
    <property type="molecule type" value="Genomic_DNA"/>
</dbReference>
<feature type="region of interest" description="Disordered" evidence="1">
    <location>
        <begin position="297"/>
        <end position="318"/>
    </location>
</feature>
<protein>
    <submittedName>
        <fullName evidence="2">Uncharacterized protein</fullName>
    </submittedName>
</protein>
<proteinExistence type="predicted"/>
<organism evidence="2 3">
    <name type="scientific">Friedmanniomyces endolithicus</name>
    <dbReference type="NCBI Taxonomy" id="329885"/>
    <lineage>
        <taxon>Eukaryota</taxon>
        <taxon>Fungi</taxon>
        <taxon>Dikarya</taxon>
        <taxon>Ascomycota</taxon>
        <taxon>Pezizomycotina</taxon>
        <taxon>Dothideomycetes</taxon>
        <taxon>Dothideomycetidae</taxon>
        <taxon>Mycosphaerellales</taxon>
        <taxon>Teratosphaeriaceae</taxon>
        <taxon>Friedmanniomyces</taxon>
    </lineage>
</organism>
<sequence length="475" mass="53454">MAFFGDLSQVSEMEVKYAEAGRRHLVAYAPVQYIAAAYSFHLGLCSSHRRQRIEFTRPREYERRPAMETWFNDQYAQMPETQQDQPTTCCFVYNLFGVNTPAVPVYGSFAAIDELIKAIVEDGLFIQRHATAEPADSMKVAHHHLERKGDFTDNDQLRAFYAIPTDADLPVMNGLDDDLLFKQYPAVALPFKTLDVDDALTALIRAAKHHAFYANIVFGQALQPVYQLGVVTMTLDAYGAPHFEAQLFPSRTDAIPTSTLWMYRWCIAAADGGYEEQWRALSDGTFDFQRYADTLPTQRERQVKPVNQARKRRGSHLDDMDEYAIDPSLSAPESNHRGKRARPDQVFPLDEPMNHLFHDSPERITGATILHLARFHSNQELFRHINAGLTAKGMKNLKEENVVTRRITCAISSLASNSQMTGPEIREELDEARRVNGVKARMVRKTMAKKEANRAAKMTTIAGGGVAPGVQVAGL</sequence>